<evidence type="ECO:0000256" key="8">
    <source>
        <dbReference type="RuleBase" id="RU364100"/>
    </source>
</evidence>
<evidence type="ECO:0000256" key="4">
    <source>
        <dbReference type="ARBA" id="ARBA00022801"/>
    </source>
</evidence>
<evidence type="ECO:0000313" key="9">
    <source>
        <dbReference type="EMBL" id="TLP71333.1"/>
    </source>
</evidence>
<evidence type="ECO:0000256" key="3">
    <source>
        <dbReference type="ARBA" id="ARBA00022763"/>
    </source>
</evidence>
<name>A0A5R8ZY21_PSENT</name>
<keyword evidence="7" id="KW-0456">Lyase</keyword>
<proteinExistence type="inferred from homology"/>
<dbReference type="EC" id="3.4.-.-" evidence="8"/>
<comment type="caution">
    <text evidence="9">The sequence shown here is derived from an EMBL/GenBank/DDBJ whole genome shotgun (WGS) entry which is preliminary data.</text>
</comment>
<dbReference type="InterPro" id="IPR003738">
    <property type="entry name" value="SRAP"/>
</dbReference>
<keyword evidence="6" id="KW-0238">DNA-binding</keyword>
<organism evidence="9 10">
    <name type="scientific">Pseudomonas nitroreducens</name>
    <dbReference type="NCBI Taxonomy" id="46680"/>
    <lineage>
        <taxon>Bacteria</taxon>
        <taxon>Pseudomonadati</taxon>
        <taxon>Pseudomonadota</taxon>
        <taxon>Gammaproteobacteria</taxon>
        <taxon>Pseudomonadales</taxon>
        <taxon>Pseudomonadaceae</taxon>
        <taxon>Pseudomonas</taxon>
    </lineage>
</organism>
<dbReference type="PANTHER" id="PTHR13604">
    <property type="entry name" value="DC12-RELATED"/>
    <property type="match status" value="1"/>
</dbReference>
<gene>
    <name evidence="9" type="ORF">FEA48_21155</name>
</gene>
<dbReference type="GO" id="GO:0003697">
    <property type="term" value="F:single-stranded DNA binding"/>
    <property type="evidence" value="ECO:0007669"/>
    <property type="project" value="InterPro"/>
</dbReference>
<evidence type="ECO:0000256" key="7">
    <source>
        <dbReference type="ARBA" id="ARBA00023239"/>
    </source>
</evidence>
<evidence type="ECO:0000256" key="1">
    <source>
        <dbReference type="ARBA" id="ARBA00008136"/>
    </source>
</evidence>
<evidence type="ECO:0000256" key="6">
    <source>
        <dbReference type="ARBA" id="ARBA00023125"/>
    </source>
</evidence>
<sequence length="229" mass="25973">MCGRYVTPEEAAMERYWHIGRGNAGRWIDRAYNVAPTCQVPMVLLNEKGEQEVVAARWGLIPFWWKREKLPAMTFNARSEEAPEKPMWRDAIRHERCLMPAAGWYEWNEKEPVKNSAGRAVNQPYYHHAIDGDLVAVAGIWSTWAPPEGESITSCALLTKEAEGLVSAIHHRMPVILAPDQWATWLSPETSLELAYDTIALARQDFEAYRISTDVGSVRNQGAQLIEPL</sequence>
<dbReference type="RefSeq" id="WP_138215533.1">
    <property type="nucleotide sequence ID" value="NZ_VASG01000006.1"/>
</dbReference>
<protein>
    <recommendedName>
        <fullName evidence="8">Abasic site processing protein</fullName>
        <ecNumber evidence="8">3.4.-.-</ecNumber>
    </recommendedName>
</protein>
<dbReference type="GO" id="GO:0016829">
    <property type="term" value="F:lyase activity"/>
    <property type="evidence" value="ECO:0007669"/>
    <property type="project" value="UniProtKB-KW"/>
</dbReference>
<dbReference type="PANTHER" id="PTHR13604:SF0">
    <property type="entry name" value="ABASIC SITE PROCESSING PROTEIN HMCES"/>
    <property type="match status" value="1"/>
</dbReference>
<dbReference type="GO" id="GO:0106300">
    <property type="term" value="P:protein-DNA covalent cross-linking repair"/>
    <property type="evidence" value="ECO:0007669"/>
    <property type="project" value="InterPro"/>
</dbReference>
<comment type="similarity">
    <text evidence="1 8">Belongs to the SOS response-associated peptidase family.</text>
</comment>
<dbReference type="GO" id="GO:0006508">
    <property type="term" value="P:proteolysis"/>
    <property type="evidence" value="ECO:0007669"/>
    <property type="project" value="UniProtKB-KW"/>
</dbReference>
<dbReference type="Gene3D" id="3.90.1680.10">
    <property type="entry name" value="SOS response associated peptidase-like"/>
    <property type="match status" value="1"/>
</dbReference>
<reference evidence="10" key="2">
    <citation type="submission" date="2019-06" db="EMBL/GenBank/DDBJ databases">
        <title>AzeR, a transcriptional regulator that responds to azelaic acid in Pseudomonas nitroreducens.</title>
        <authorList>
            <person name="Bez C."/>
            <person name="Javvadi S.G."/>
            <person name="Bertani I."/>
            <person name="Devescovi G."/>
            <person name="Studholme D.J."/>
            <person name="Geller A."/>
            <person name="Levy A."/>
            <person name="Venturi V."/>
        </authorList>
    </citation>
    <scope>NUCLEOTIDE SEQUENCE [LARGE SCALE GENOMIC DNA]</scope>
    <source>
        <strain evidence="10">DSM 9128</strain>
    </source>
</reference>
<keyword evidence="2 8" id="KW-0645">Protease</keyword>
<evidence type="ECO:0000313" key="10">
    <source>
        <dbReference type="Proteomes" id="UP000307510"/>
    </source>
</evidence>
<evidence type="ECO:0000256" key="5">
    <source>
        <dbReference type="ARBA" id="ARBA00023124"/>
    </source>
</evidence>
<dbReference type="Proteomes" id="UP000307510">
    <property type="component" value="Unassembled WGS sequence"/>
</dbReference>
<keyword evidence="4 8" id="KW-0378">Hydrolase</keyword>
<keyword evidence="5" id="KW-0190">Covalent protein-DNA linkage</keyword>
<dbReference type="InterPro" id="IPR036590">
    <property type="entry name" value="SRAP-like"/>
</dbReference>
<dbReference type="GO" id="GO:0008233">
    <property type="term" value="F:peptidase activity"/>
    <property type="evidence" value="ECO:0007669"/>
    <property type="project" value="UniProtKB-KW"/>
</dbReference>
<accession>A0A5R8ZY21</accession>
<reference evidence="9 10" key="1">
    <citation type="submission" date="2019-05" db="EMBL/GenBank/DDBJ databases">
        <authorList>
            <person name="Moore K."/>
            <person name="O'Neill P."/>
            <person name="Farbos A."/>
            <person name="Studholme D.J."/>
        </authorList>
    </citation>
    <scope>NUCLEOTIDE SEQUENCE [LARGE SCALE GENOMIC DNA]</scope>
    <source>
        <strain evidence="9 10">DSM 9128</strain>
    </source>
</reference>
<dbReference type="AlphaFoldDB" id="A0A5R8ZY21"/>
<dbReference type="EMBL" id="VASG01000006">
    <property type="protein sequence ID" value="TLP71333.1"/>
    <property type="molecule type" value="Genomic_DNA"/>
</dbReference>
<evidence type="ECO:0000256" key="2">
    <source>
        <dbReference type="ARBA" id="ARBA00022670"/>
    </source>
</evidence>
<keyword evidence="3" id="KW-0227">DNA damage</keyword>
<dbReference type="SUPFAM" id="SSF143081">
    <property type="entry name" value="BB1717-like"/>
    <property type="match status" value="1"/>
</dbReference>
<dbReference type="Pfam" id="PF02586">
    <property type="entry name" value="SRAP"/>
    <property type="match status" value="1"/>
</dbReference>